<comment type="subcellular location">
    <subcellularLocation>
        <location evidence="1">Cell membrane</location>
        <topology evidence="1">Multi-pass membrane protein</topology>
    </subcellularLocation>
</comment>
<feature type="transmembrane region" description="Helical" evidence="8">
    <location>
        <begin position="28"/>
        <end position="48"/>
    </location>
</feature>
<feature type="transmembrane region" description="Helical" evidence="8">
    <location>
        <begin position="302"/>
        <end position="321"/>
    </location>
</feature>
<organism evidence="10 11">
    <name type="scientific">Ancylomarina salipaludis</name>
    <dbReference type="NCBI Taxonomy" id="2501299"/>
    <lineage>
        <taxon>Bacteria</taxon>
        <taxon>Pseudomonadati</taxon>
        <taxon>Bacteroidota</taxon>
        <taxon>Bacteroidia</taxon>
        <taxon>Marinilabiliales</taxon>
        <taxon>Marinifilaceae</taxon>
        <taxon>Ancylomarina</taxon>
    </lineage>
</organism>
<feature type="transmembrane region" description="Helical" evidence="8">
    <location>
        <begin position="271"/>
        <end position="290"/>
    </location>
</feature>
<name>A0A4Q1JJ47_9BACT</name>
<dbReference type="RefSeq" id="WP_129255169.1">
    <property type="nucleotide sequence ID" value="NZ_SAXA01000013.1"/>
</dbReference>
<dbReference type="GO" id="GO:0005886">
    <property type="term" value="C:plasma membrane"/>
    <property type="evidence" value="ECO:0007669"/>
    <property type="project" value="UniProtKB-SubCell"/>
</dbReference>
<feature type="transmembrane region" description="Helical" evidence="8">
    <location>
        <begin position="218"/>
        <end position="237"/>
    </location>
</feature>
<keyword evidence="5 8" id="KW-0812">Transmembrane</keyword>
<evidence type="ECO:0000259" key="9">
    <source>
        <dbReference type="Pfam" id="PF13231"/>
    </source>
</evidence>
<dbReference type="InterPro" id="IPR050297">
    <property type="entry name" value="LipidA_mod_glycosyltrf_83"/>
</dbReference>
<evidence type="ECO:0000256" key="3">
    <source>
        <dbReference type="ARBA" id="ARBA00022676"/>
    </source>
</evidence>
<comment type="caution">
    <text evidence="10">The sequence shown here is derived from an EMBL/GenBank/DDBJ whole genome shotgun (WGS) entry which is preliminary data.</text>
</comment>
<keyword evidence="7 8" id="KW-0472">Membrane</keyword>
<sequence length="523" mass="60776">MIKRIRLYIRCLFKLIEEKFSFFFSSRYSIFIVFIALHFLITILRVLYVQHGPLEIDSEEAQYWIWSRHLQLSYYSKPPLIAYFNWVSTSIFGDTLIGIRVNAILIGLGVAVICYYLALELFQDWKTAVIASFLTYAMPFIWVPSLFFTTDSLLLLFWLMSLLFFWKALKTDSVKHWILFGISFGLGIISKYTILFLIPGLCAFILLNHSHIFRNRKFYMGIEIGLLFLLPVLVWNIKNDFVSFRHVQHLSGANDVSVPIKKIIFNLSEYILGQIAVLSPFFAVFYFKILKSWIRKQLSDEVLYLILPGILVFIAFLPVAFTRKSGVNVNWPMFAYGAIPVVLAHWAVVKKKTGGLALMAGTSFMLLLIISNLWVFDRVGIQKIIPAELDPTKKLTGWQSLAQHVDSLKANMPDTRYFVFSNSYHISSELQFYLDKQPTTYVLNCNNRMNQFSLWPGVEQFANKDYYGIYISTAPIGDELKLSFEELNSFTTRRILHRGAETYNFKIYVLKDFKGFDERNSHY</sequence>
<feature type="transmembrane region" description="Helical" evidence="8">
    <location>
        <begin position="97"/>
        <end position="119"/>
    </location>
</feature>
<keyword evidence="2" id="KW-1003">Cell membrane</keyword>
<dbReference type="Proteomes" id="UP000289703">
    <property type="component" value="Unassembled WGS sequence"/>
</dbReference>
<feature type="transmembrane region" description="Helical" evidence="8">
    <location>
        <begin position="356"/>
        <end position="376"/>
    </location>
</feature>
<evidence type="ECO:0000256" key="1">
    <source>
        <dbReference type="ARBA" id="ARBA00004651"/>
    </source>
</evidence>
<dbReference type="GO" id="GO:0009103">
    <property type="term" value="P:lipopolysaccharide biosynthetic process"/>
    <property type="evidence" value="ECO:0007669"/>
    <property type="project" value="UniProtKB-ARBA"/>
</dbReference>
<feature type="transmembrane region" description="Helical" evidence="8">
    <location>
        <begin position="333"/>
        <end position="349"/>
    </location>
</feature>
<evidence type="ECO:0000313" key="10">
    <source>
        <dbReference type="EMBL" id="RXQ90372.1"/>
    </source>
</evidence>
<dbReference type="EMBL" id="SAXA01000013">
    <property type="protein sequence ID" value="RXQ90372.1"/>
    <property type="molecule type" value="Genomic_DNA"/>
</dbReference>
<feature type="transmembrane region" description="Helical" evidence="8">
    <location>
        <begin position="178"/>
        <end position="206"/>
    </location>
</feature>
<keyword evidence="3" id="KW-0328">Glycosyltransferase</keyword>
<reference evidence="10 11" key="1">
    <citation type="submission" date="2019-01" db="EMBL/GenBank/DDBJ databases">
        <title>Ancylomarina salipaludis sp. nov., isolated from a salt marsh.</title>
        <authorList>
            <person name="Yoon J.-H."/>
        </authorList>
    </citation>
    <scope>NUCLEOTIDE SEQUENCE [LARGE SCALE GENOMIC DNA]</scope>
    <source>
        <strain evidence="10 11">SHSM-M15</strain>
    </source>
</reference>
<evidence type="ECO:0000256" key="4">
    <source>
        <dbReference type="ARBA" id="ARBA00022679"/>
    </source>
</evidence>
<evidence type="ECO:0000313" key="11">
    <source>
        <dbReference type="Proteomes" id="UP000289703"/>
    </source>
</evidence>
<dbReference type="OrthoDB" id="9813729at2"/>
<keyword evidence="11" id="KW-1185">Reference proteome</keyword>
<dbReference type="PANTHER" id="PTHR33908:SF11">
    <property type="entry name" value="MEMBRANE PROTEIN"/>
    <property type="match status" value="1"/>
</dbReference>
<evidence type="ECO:0000256" key="7">
    <source>
        <dbReference type="ARBA" id="ARBA00023136"/>
    </source>
</evidence>
<feature type="domain" description="Glycosyltransferase RgtA/B/C/D-like" evidence="9">
    <location>
        <begin position="76"/>
        <end position="235"/>
    </location>
</feature>
<accession>A0A4Q1JJ47</accession>
<proteinExistence type="predicted"/>
<feature type="transmembrane region" description="Helical" evidence="8">
    <location>
        <begin position="140"/>
        <end position="166"/>
    </location>
</feature>
<dbReference type="AlphaFoldDB" id="A0A4Q1JJ47"/>
<evidence type="ECO:0000256" key="5">
    <source>
        <dbReference type="ARBA" id="ARBA00022692"/>
    </source>
</evidence>
<dbReference type="Pfam" id="PF13231">
    <property type="entry name" value="PMT_2"/>
    <property type="match status" value="1"/>
</dbReference>
<evidence type="ECO:0000256" key="2">
    <source>
        <dbReference type="ARBA" id="ARBA00022475"/>
    </source>
</evidence>
<gene>
    <name evidence="10" type="ORF">EO244_13260</name>
</gene>
<dbReference type="InterPro" id="IPR038731">
    <property type="entry name" value="RgtA/B/C-like"/>
</dbReference>
<dbReference type="GO" id="GO:0016763">
    <property type="term" value="F:pentosyltransferase activity"/>
    <property type="evidence" value="ECO:0007669"/>
    <property type="project" value="TreeGrafter"/>
</dbReference>
<keyword evidence="6 8" id="KW-1133">Transmembrane helix</keyword>
<evidence type="ECO:0000256" key="8">
    <source>
        <dbReference type="SAM" id="Phobius"/>
    </source>
</evidence>
<keyword evidence="4 10" id="KW-0808">Transferase</keyword>
<evidence type="ECO:0000256" key="6">
    <source>
        <dbReference type="ARBA" id="ARBA00022989"/>
    </source>
</evidence>
<protein>
    <submittedName>
        <fullName evidence="10">Glycosyltransferase family 39 protein</fullName>
    </submittedName>
</protein>
<dbReference type="PANTHER" id="PTHR33908">
    <property type="entry name" value="MANNOSYLTRANSFERASE YKCB-RELATED"/>
    <property type="match status" value="1"/>
</dbReference>